<comment type="caution">
    <text evidence="9">The sequence shown here is derived from an EMBL/GenBank/DDBJ whole genome shotgun (WGS) entry which is preliminary data.</text>
</comment>
<dbReference type="SUPFAM" id="SSF54373">
    <property type="entry name" value="FAD-linked reductases, C-terminal domain"/>
    <property type="match status" value="1"/>
</dbReference>
<dbReference type="InterPro" id="IPR007867">
    <property type="entry name" value="GMC_OxRtase_C"/>
</dbReference>
<evidence type="ECO:0000256" key="6">
    <source>
        <dbReference type="RuleBase" id="RU003968"/>
    </source>
</evidence>
<dbReference type="PROSITE" id="PS00624">
    <property type="entry name" value="GMC_OXRED_2"/>
    <property type="match status" value="1"/>
</dbReference>
<accession>A0A0A3XKM0</accession>
<evidence type="ECO:0000313" key="10">
    <source>
        <dbReference type="Proteomes" id="UP000030377"/>
    </source>
</evidence>
<evidence type="ECO:0000256" key="5">
    <source>
        <dbReference type="PIRSR" id="PIRSR000137-2"/>
    </source>
</evidence>
<dbReference type="InterPro" id="IPR036188">
    <property type="entry name" value="FAD/NAD-bd_sf"/>
</dbReference>
<organism evidence="9 10">
    <name type="scientific">Bradyrhizobium japonicum</name>
    <dbReference type="NCBI Taxonomy" id="375"/>
    <lineage>
        <taxon>Bacteria</taxon>
        <taxon>Pseudomonadati</taxon>
        <taxon>Pseudomonadota</taxon>
        <taxon>Alphaproteobacteria</taxon>
        <taxon>Hyphomicrobiales</taxon>
        <taxon>Nitrobacteraceae</taxon>
        <taxon>Bradyrhizobium</taxon>
    </lineage>
</organism>
<keyword evidence="3 6" id="KW-0285">Flavoprotein</keyword>
<reference evidence="9 10" key="1">
    <citation type="submission" date="2014-09" db="EMBL/GenBank/DDBJ databases">
        <title>Draft genome of Bradyrhizobium japonicum Is-34.</title>
        <authorList>
            <person name="Tsurumaru H."/>
            <person name="Yamakawa T."/>
            <person name="Hashimoto S."/>
            <person name="Okizaki K."/>
            <person name="Kanesaki Y."/>
            <person name="Yoshikawa H."/>
            <person name="Yajima S."/>
        </authorList>
    </citation>
    <scope>NUCLEOTIDE SEQUENCE [LARGE SCALE GENOMIC DNA]</scope>
    <source>
        <strain evidence="9 10">Is-34</strain>
    </source>
</reference>
<proteinExistence type="inferred from homology"/>
<sequence length="514" mass="55449">MYDVIVVGGGSAGAAVAARLSEDPARRVLLLEAGLDWRADEAPWEVMTPNPIPIIHKREYQEKWQWPDLLTRRVAGQEPRFYWRGKGLGGSSMMNGQIAIRGVADAFDEWAANGCTGWSAKDVMPLFSVIEDDLEFGDAAGHGSGGPLPVYRAPPEKWGPIDRGLRDAALASGYPWCADLNGPDGEGVACYPINSRDSRRITTNEGYLEPARGRANLEIRGHALVDRVLISDGRATGLRVHSEGQGTHEISARQIVLCAGAIHSPAILLRSGIGPADELKAMGIVVERDLPVGRHFFDHPLFRATIQLHENLRPTDPDTRHTNCCVTYSSGLADGGKRDMILIAFNHRGIGVPGAIGAGLFNAYSRGTLKLASTDPAIDPIVEENMLADPRDMLRMKDAVKRLAVITSQPALSGIADWIRLTDTDLTLPQAASLPDRELDALLRRETGDIQHAAGSCRMSGVNDADGVVNPDGTVKGISGLRVADASIMPSDCRANTHFTTVVIGEAIARMMMR</sequence>
<dbReference type="PIRSF" id="PIRSF000137">
    <property type="entry name" value="Alcohol_oxidase"/>
    <property type="match status" value="1"/>
</dbReference>
<dbReference type="eggNOG" id="COG2303">
    <property type="taxonomic scope" value="Bacteria"/>
</dbReference>
<name>A0A0A3XKM0_BRAJP</name>
<dbReference type="PANTHER" id="PTHR11552">
    <property type="entry name" value="GLUCOSE-METHANOL-CHOLINE GMC OXIDOREDUCTASE"/>
    <property type="match status" value="1"/>
</dbReference>
<feature type="binding site" evidence="5">
    <location>
        <position position="225"/>
    </location>
    <ligand>
        <name>FAD</name>
        <dbReference type="ChEBI" id="CHEBI:57692"/>
    </ligand>
</feature>
<dbReference type="InterPro" id="IPR000172">
    <property type="entry name" value="GMC_OxRdtase_N"/>
</dbReference>
<protein>
    <submittedName>
        <fullName evidence="9">GMC family oxidoreductase</fullName>
    </submittedName>
</protein>
<dbReference type="Gene3D" id="3.50.50.60">
    <property type="entry name" value="FAD/NAD(P)-binding domain"/>
    <property type="match status" value="1"/>
</dbReference>
<dbReference type="EMBL" id="JRPN01000028">
    <property type="protein sequence ID" value="KGT74880.1"/>
    <property type="molecule type" value="Genomic_DNA"/>
</dbReference>
<dbReference type="InterPro" id="IPR012132">
    <property type="entry name" value="GMC_OxRdtase"/>
</dbReference>
<evidence type="ECO:0000256" key="3">
    <source>
        <dbReference type="ARBA" id="ARBA00022630"/>
    </source>
</evidence>
<dbReference type="PANTHER" id="PTHR11552:SF147">
    <property type="entry name" value="CHOLINE DEHYDROGENASE, MITOCHONDRIAL"/>
    <property type="match status" value="1"/>
</dbReference>
<dbReference type="Gene3D" id="3.30.410.40">
    <property type="match status" value="1"/>
</dbReference>
<dbReference type="STRING" id="375.BKD09_RS24200"/>
<dbReference type="Proteomes" id="UP000030377">
    <property type="component" value="Unassembled WGS sequence"/>
</dbReference>
<evidence type="ECO:0000313" key="9">
    <source>
        <dbReference type="EMBL" id="KGT74880.1"/>
    </source>
</evidence>
<comment type="similarity">
    <text evidence="2 6">Belongs to the GMC oxidoreductase family.</text>
</comment>
<dbReference type="Pfam" id="PF00732">
    <property type="entry name" value="GMC_oxred_N"/>
    <property type="match status" value="1"/>
</dbReference>
<evidence type="ECO:0000259" key="8">
    <source>
        <dbReference type="PROSITE" id="PS00624"/>
    </source>
</evidence>
<dbReference type="PROSITE" id="PS00623">
    <property type="entry name" value="GMC_OXRED_1"/>
    <property type="match status" value="1"/>
</dbReference>
<dbReference type="GO" id="GO:0016614">
    <property type="term" value="F:oxidoreductase activity, acting on CH-OH group of donors"/>
    <property type="evidence" value="ECO:0007669"/>
    <property type="project" value="InterPro"/>
</dbReference>
<comment type="cofactor">
    <cofactor evidence="1 5">
        <name>FAD</name>
        <dbReference type="ChEBI" id="CHEBI:57692"/>
    </cofactor>
</comment>
<dbReference type="SUPFAM" id="SSF51905">
    <property type="entry name" value="FAD/NAD(P)-binding domain"/>
    <property type="match status" value="1"/>
</dbReference>
<evidence type="ECO:0000256" key="2">
    <source>
        <dbReference type="ARBA" id="ARBA00010790"/>
    </source>
</evidence>
<evidence type="ECO:0000259" key="7">
    <source>
        <dbReference type="PROSITE" id="PS00623"/>
    </source>
</evidence>
<feature type="domain" description="Glucose-methanol-choline oxidoreductase N-terminal" evidence="7">
    <location>
        <begin position="85"/>
        <end position="108"/>
    </location>
</feature>
<gene>
    <name evidence="9" type="ORF">MA20_36625</name>
</gene>
<keyword evidence="4 5" id="KW-0274">FAD</keyword>
<dbReference type="RefSeq" id="WP_041959496.1">
    <property type="nucleotide sequence ID" value="NZ_JRPN01000028.1"/>
</dbReference>
<evidence type="ECO:0000256" key="1">
    <source>
        <dbReference type="ARBA" id="ARBA00001974"/>
    </source>
</evidence>
<feature type="domain" description="Glucose-methanol-choline oxidoreductase N-terminal" evidence="8">
    <location>
        <begin position="260"/>
        <end position="274"/>
    </location>
</feature>
<evidence type="ECO:0000256" key="4">
    <source>
        <dbReference type="ARBA" id="ARBA00022827"/>
    </source>
</evidence>
<dbReference type="Pfam" id="PF05199">
    <property type="entry name" value="GMC_oxred_C"/>
    <property type="match status" value="1"/>
</dbReference>
<dbReference type="GO" id="GO:0050660">
    <property type="term" value="F:flavin adenine dinucleotide binding"/>
    <property type="evidence" value="ECO:0007669"/>
    <property type="project" value="InterPro"/>
</dbReference>
<dbReference type="AlphaFoldDB" id="A0A0A3XKM0"/>